<accession>A0A5C8I7Z4</accession>
<feature type="compositionally biased region" description="Basic and acidic residues" evidence="1">
    <location>
        <begin position="24"/>
        <end position="51"/>
    </location>
</feature>
<protein>
    <submittedName>
        <fullName evidence="2">Uncharacterized protein</fullName>
    </submittedName>
</protein>
<dbReference type="AlphaFoldDB" id="A0A5C8I7Z4"/>
<evidence type="ECO:0000313" key="2">
    <source>
        <dbReference type="EMBL" id="TXK14371.1"/>
    </source>
</evidence>
<evidence type="ECO:0000313" key="3">
    <source>
        <dbReference type="Proteomes" id="UP000321949"/>
    </source>
</evidence>
<keyword evidence="3" id="KW-1185">Reference proteome</keyword>
<gene>
    <name evidence="2" type="ORF">FVP74_07360</name>
</gene>
<feature type="compositionally biased region" description="Acidic residues" evidence="1">
    <location>
        <begin position="71"/>
        <end position="81"/>
    </location>
</feature>
<dbReference type="Proteomes" id="UP000321949">
    <property type="component" value="Unassembled WGS sequence"/>
</dbReference>
<reference evidence="2 3" key="1">
    <citation type="submission" date="2019-08" db="EMBL/GenBank/DDBJ databases">
        <authorList>
            <person name="Dong K."/>
        </authorList>
    </citation>
    <scope>NUCLEOTIDE SEQUENCE [LARGE SCALE GENOMIC DNA]</scope>
    <source>
        <strain evidence="2 3">K-1</strain>
    </source>
</reference>
<dbReference type="RefSeq" id="WP_147051476.1">
    <property type="nucleotide sequence ID" value="NZ_BKAH01000022.1"/>
</dbReference>
<organism evidence="2 3">
    <name type="scientific">Microbacterium saccharophilum</name>
    <dbReference type="NCBI Taxonomy" id="1213358"/>
    <lineage>
        <taxon>Bacteria</taxon>
        <taxon>Bacillati</taxon>
        <taxon>Actinomycetota</taxon>
        <taxon>Actinomycetes</taxon>
        <taxon>Micrococcales</taxon>
        <taxon>Microbacteriaceae</taxon>
        <taxon>Microbacterium</taxon>
    </lineage>
</organism>
<proteinExistence type="predicted"/>
<name>A0A5C8I7Z4_9MICO</name>
<comment type="caution">
    <text evidence="2">The sequence shown here is derived from an EMBL/GenBank/DDBJ whole genome shotgun (WGS) entry which is preliminary data.</text>
</comment>
<sequence length="88" mass="9052">MNAAKANNEPQGEGEGLAGIPESDAVRKDISYSPSSERETAQKQGDDRGDLPDDIDASQVQVAPGTGGPDDAGDVDVDPDDLNMPGRG</sequence>
<dbReference type="EMBL" id="VRSX01000002">
    <property type="protein sequence ID" value="TXK14371.1"/>
    <property type="molecule type" value="Genomic_DNA"/>
</dbReference>
<dbReference type="OrthoDB" id="5122103at2"/>
<feature type="region of interest" description="Disordered" evidence="1">
    <location>
        <begin position="1"/>
        <end position="88"/>
    </location>
</feature>
<evidence type="ECO:0000256" key="1">
    <source>
        <dbReference type="SAM" id="MobiDB-lite"/>
    </source>
</evidence>